<evidence type="ECO:0000313" key="1">
    <source>
        <dbReference type="EMBL" id="MCI86460.1"/>
    </source>
</evidence>
<organism evidence="1 2">
    <name type="scientific">Trifolium medium</name>
    <dbReference type="NCBI Taxonomy" id="97028"/>
    <lineage>
        <taxon>Eukaryota</taxon>
        <taxon>Viridiplantae</taxon>
        <taxon>Streptophyta</taxon>
        <taxon>Embryophyta</taxon>
        <taxon>Tracheophyta</taxon>
        <taxon>Spermatophyta</taxon>
        <taxon>Magnoliopsida</taxon>
        <taxon>eudicotyledons</taxon>
        <taxon>Gunneridae</taxon>
        <taxon>Pentapetalae</taxon>
        <taxon>rosids</taxon>
        <taxon>fabids</taxon>
        <taxon>Fabales</taxon>
        <taxon>Fabaceae</taxon>
        <taxon>Papilionoideae</taxon>
        <taxon>50 kb inversion clade</taxon>
        <taxon>NPAAA clade</taxon>
        <taxon>Hologalegina</taxon>
        <taxon>IRL clade</taxon>
        <taxon>Trifolieae</taxon>
        <taxon>Trifolium</taxon>
    </lineage>
</organism>
<proteinExistence type="predicted"/>
<keyword evidence="2" id="KW-1185">Reference proteome</keyword>
<comment type="caution">
    <text evidence="1">The sequence shown here is derived from an EMBL/GenBank/DDBJ whole genome shotgun (WGS) entry which is preliminary data.</text>
</comment>
<dbReference type="EMBL" id="LXQA011141257">
    <property type="protein sequence ID" value="MCI86460.1"/>
    <property type="molecule type" value="Genomic_DNA"/>
</dbReference>
<sequence length="46" mass="4897">DVLEFSSIRRWLVHCVGRSHLPISAGLGVFLVPSQTGSTASLVFGV</sequence>
<dbReference type="AlphaFoldDB" id="A0A392VJA3"/>
<dbReference type="Proteomes" id="UP000265520">
    <property type="component" value="Unassembled WGS sequence"/>
</dbReference>
<reference evidence="1 2" key="1">
    <citation type="journal article" date="2018" name="Front. Plant Sci.">
        <title>Red Clover (Trifolium pratense) and Zigzag Clover (T. medium) - A Picture of Genomic Similarities and Differences.</title>
        <authorList>
            <person name="Dluhosova J."/>
            <person name="Istvanek J."/>
            <person name="Nedelnik J."/>
            <person name="Repkova J."/>
        </authorList>
    </citation>
    <scope>NUCLEOTIDE SEQUENCE [LARGE SCALE GENOMIC DNA]</scope>
    <source>
        <strain evidence="2">cv. 10/8</strain>
        <tissue evidence="1">Leaf</tissue>
    </source>
</reference>
<protein>
    <submittedName>
        <fullName evidence="1">Uncharacterized protein</fullName>
    </submittedName>
</protein>
<name>A0A392VJA3_9FABA</name>
<evidence type="ECO:0000313" key="2">
    <source>
        <dbReference type="Proteomes" id="UP000265520"/>
    </source>
</evidence>
<feature type="non-terminal residue" evidence="1">
    <location>
        <position position="1"/>
    </location>
</feature>
<accession>A0A392VJA3</accession>